<evidence type="ECO:0000256" key="1">
    <source>
        <dbReference type="ARBA" id="ARBA00004430"/>
    </source>
</evidence>
<organism evidence="2 3">
    <name type="scientific">Edaphochlamys debaryana</name>
    <dbReference type="NCBI Taxonomy" id="47281"/>
    <lineage>
        <taxon>Eukaryota</taxon>
        <taxon>Viridiplantae</taxon>
        <taxon>Chlorophyta</taxon>
        <taxon>core chlorophytes</taxon>
        <taxon>Chlorophyceae</taxon>
        <taxon>CS clade</taxon>
        <taxon>Chlamydomonadales</taxon>
        <taxon>Chlamydomonadales incertae sedis</taxon>
        <taxon>Edaphochlamys</taxon>
    </lineage>
</organism>
<evidence type="ECO:0000313" key="2">
    <source>
        <dbReference type="EMBL" id="KAG2494728.1"/>
    </source>
</evidence>
<accession>A0A836C0P7</accession>
<proteinExistence type="predicted"/>
<dbReference type="InterPro" id="IPR032675">
    <property type="entry name" value="LRR_dom_sf"/>
</dbReference>
<dbReference type="GO" id="GO:0005930">
    <property type="term" value="C:axoneme"/>
    <property type="evidence" value="ECO:0007669"/>
    <property type="project" value="UniProtKB-SubCell"/>
</dbReference>
<dbReference type="Gene3D" id="3.80.10.10">
    <property type="entry name" value="Ribonuclease Inhibitor"/>
    <property type="match status" value="1"/>
</dbReference>
<protein>
    <submittedName>
        <fullName evidence="2">Uncharacterized protein</fullName>
    </submittedName>
</protein>
<comment type="caution">
    <text evidence="2">The sequence shown here is derived from an EMBL/GenBank/DDBJ whole genome shotgun (WGS) entry which is preliminary data.</text>
</comment>
<name>A0A836C0P7_9CHLO</name>
<dbReference type="OrthoDB" id="544035at2759"/>
<dbReference type="Proteomes" id="UP000612055">
    <property type="component" value="Unassembled WGS sequence"/>
</dbReference>
<dbReference type="AlphaFoldDB" id="A0A836C0P7"/>
<comment type="subcellular location">
    <subcellularLocation>
        <location evidence="1">Cytoplasm</location>
        <location evidence="1">Cytoskeleton</location>
        <location evidence="1">Cilium axoneme</location>
    </subcellularLocation>
</comment>
<reference evidence="2" key="1">
    <citation type="journal article" date="2020" name="bioRxiv">
        <title>Comparative genomics of Chlamydomonas.</title>
        <authorList>
            <person name="Craig R.J."/>
            <person name="Hasan A.R."/>
            <person name="Ness R.W."/>
            <person name="Keightley P.D."/>
        </authorList>
    </citation>
    <scope>NUCLEOTIDE SEQUENCE</scope>
    <source>
        <strain evidence="2">CCAP 11/70</strain>
    </source>
</reference>
<sequence>MRDEARCVWRDSLSLGVGVGDCRLNARFVASLEGVAPSDSARVAAHIATRALDCSTHATETDCTAAAEYGSCAWDTASRSCGLSAAAAAEPQILRGRLYCDGSRLQAAAACASLSYNASACGAATGCRALPPAARAGLQPEARAAQALAEAAAFSERDAGEPSCGAAWLWDSGAVAELRAASSPLPEALVGSCESVRRVVTALTGTAAACAAAGGGGAGGAEACLGATGADGSSAGCSWDEGRCGLGSEALANALVDPNDPWVSALATAEAGCQALSSRAQCEAAGSFRFDPGRLDALRRVLQDGGAGAGGAARPGLTLVAAAALAAVAGAVVDPAEVPVMEDGRWLQRWPRCTKLILSFMGEGIEEDLPWLFERAPAEAAQRIKELTMTFLQQREATLTGEHLAGLLRHVPNLRTLALHFPLPDPVDNVAVSAALVSLSQLRDLTLGSSSWLRCVDNTLAGQLTRLTVEEPFDHRQHGQAPEDSIERFSQMTSLRTLSISTSGGECYYLPREFRALLDAVPPCLESLSSKALGPRLGRLVVTGPIRTGTAPPEPNPAAVELFSRCDVLHFTEIAVDEDAAGDAVMSLLRLIGVPEQLSWKRPGFDILLLKLRLPLPDDAAAQDAGAAPPAPAAKPTPRPPVLKSLLYVGRCHIGPATSKGKVFYTSTSTAFMQLNKQFQKKGTVEPTFEKLAGPGRVSAGWTISPPIAACLPPACKPL</sequence>
<keyword evidence="3" id="KW-1185">Reference proteome</keyword>
<dbReference type="EMBL" id="JAEHOE010000029">
    <property type="protein sequence ID" value="KAG2494728.1"/>
    <property type="molecule type" value="Genomic_DNA"/>
</dbReference>
<gene>
    <name evidence="2" type="ORF">HYH03_007242</name>
</gene>
<evidence type="ECO:0000313" key="3">
    <source>
        <dbReference type="Proteomes" id="UP000612055"/>
    </source>
</evidence>